<evidence type="ECO:0000313" key="3">
    <source>
        <dbReference type="Proteomes" id="UP000176576"/>
    </source>
</evidence>
<reference evidence="2 3" key="1">
    <citation type="journal article" date="2016" name="Nat. Commun.">
        <title>Thousands of microbial genomes shed light on interconnected biogeochemical processes in an aquifer system.</title>
        <authorList>
            <person name="Anantharaman K."/>
            <person name="Brown C.T."/>
            <person name="Hug L.A."/>
            <person name="Sharon I."/>
            <person name="Castelle C.J."/>
            <person name="Probst A.J."/>
            <person name="Thomas B.C."/>
            <person name="Singh A."/>
            <person name="Wilkins M.J."/>
            <person name="Karaoz U."/>
            <person name="Brodie E.L."/>
            <person name="Williams K.H."/>
            <person name="Hubbard S.S."/>
            <person name="Banfield J.F."/>
        </authorList>
    </citation>
    <scope>NUCLEOTIDE SEQUENCE [LARGE SCALE GENOMIC DNA]</scope>
</reference>
<comment type="caution">
    <text evidence="2">The sequence shown here is derived from an EMBL/GenBank/DDBJ whole genome shotgun (WGS) entry which is preliminary data.</text>
</comment>
<dbReference type="Proteomes" id="UP000176576">
    <property type="component" value="Unassembled WGS sequence"/>
</dbReference>
<evidence type="ECO:0000313" key="2">
    <source>
        <dbReference type="EMBL" id="OGZ46067.1"/>
    </source>
</evidence>
<dbReference type="EMBL" id="MHNN01000015">
    <property type="protein sequence ID" value="OGZ46067.1"/>
    <property type="molecule type" value="Genomic_DNA"/>
</dbReference>
<proteinExistence type="predicted"/>
<dbReference type="Pfam" id="PF02371">
    <property type="entry name" value="Transposase_20"/>
    <property type="match status" value="1"/>
</dbReference>
<feature type="domain" description="Transposase IS116/IS110/IS902 C-terminal" evidence="1">
    <location>
        <begin position="264"/>
        <end position="346"/>
    </location>
</feature>
<dbReference type="InterPro" id="IPR003346">
    <property type="entry name" value="Transposase_20"/>
</dbReference>
<dbReference type="GO" id="GO:0003677">
    <property type="term" value="F:DNA binding"/>
    <property type="evidence" value="ECO:0007669"/>
    <property type="project" value="InterPro"/>
</dbReference>
<dbReference type="PANTHER" id="PTHR33055:SF17">
    <property type="entry name" value="THIRD ORF IN TRANSPOSON ISC1491"/>
    <property type="match status" value="1"/>
</dbReference>
<sequence length="414" mass="48170">MIITKKEALMRFISIQHRIKKSKEGEARPTMVAIRDGDFLTEHKIETEQDELDFVFGRFPTAWRVMVEGEDISHLPKHHIREREKDGHKTLRIPATYDGFQTGDVVGMVLGGSGDYLACALSRRAEMLGEGMILRIPPNRLKEKRGGGKKNNDHELLMRLVQDSSDLFYPVIRKDRDSIRVRESYKDRMEAQQARIAAENRLRQRFIGQIFLSEEGLYPEGALEDVFKEQRVNDAIVSSLIKEEKEADKRLRQAVRRLRVWEEVFEPIEGMGETIAAGIISSVVDIRRFSKASKLVAYCGAHVLPDGTFPRKRRGVVANWNDVARQSLYLFGDQCVYQANGRWGKYLRATKIRLREWHPEVVVVEGKKRYTNIHIHKMAIWRTLTRFVEWLWREWTKLEANNMPPKIHEHKEVA</sequence>
<organism evidence="2 3">
    <name type="scientific">Candidatus Ryanbacteria bacterium RIFCSPHIGHO2_02_FULL_45_13b</name>
    <dbReference type="NCBI Taxonomy" id="1802117"/>
    <lineage>
        <taxon>Bacteria</taxon>
        <taxon>Candidatus Ryaniibacteriota</taxon>
    </lineage>
</organism>
<name>A0A1G2G7A7_9BACT</name>
<protein>
    <recommendedName>
        <fullName evidence="1">Transposase IS116/IS110/IS902 C-terminal domain-containing protein</fullName>
    </recommendedName>
</protein>
<dbReference type="AlphaFoldDB" id="A0A1G2G7A7"/>
<dbReference type="PANTHER" id="PTHR33055">
    <property type="entry name" value="TRANSPOSASE FOR INSERTION SEQUENCE ELEMENT IS1111A"/>
    <property type="match status" value="1"/>
</dbReference>
<dbReference type="GO" id="GO:0006313">
    <property type="term" value="P:DNA transposition"/>
    <property type="evidence" value="ECO:0007669"/>
    <property type="project" value="InterPro"/>
</dbReference>
<dbReference type="GO" id="GO:0004803">
    <property type="term" value="F:transposase activity"/>
    <property type="evidence" value="ECO:0007669"/>
    <property type="project" value="InterPro"/>
</dbReference>
<dbReference type="InterPro" id="IPR047650">
    <property type="entry name" value="Transpos_IS110"/>
</dbReference>
<accession>A0A1G2G7A7</accession>
<evidence type="ECO:0000259" key="1">
    <source>
        <dbReference type="Pfam" id="PF02371"/>
    </source>
</evidence>
<gene>
    <name evidence="2" type="ORF">A3J54_02470</name>
</gene>